<dbReference type="SUPFAM" id="SSF88659">
    <property type="entry name" value="Sigma3 and sigma4 domains of RNA polymerase sigma factors"/>
    <property type="match status" value="2"/>
</dbReference>
<dbReference type="PRINTS" id="PR00046">
    <property type="entry name" value="SIGMA70FCT"/>
</dbReference>
<dbReference type="HAMAP" id="MF_00963">
    <property type="entry name" value="Sigma70_RpoD_SigA"/>
    <property type="match status" value="1"/>
</dbReference>
<dbReference type="AlphaFoldDB" id="A0A9D1NIC7"/>
<dbReference type="SUPFAM" id="SSF88946">
    <property type="entry name" value="Sigma2 domain of RNA polymerase sigma factors"/>
    <property type="match status" value="1"/>
</dbReference>
<dbReference type="Pfam" id="PF03979">
    <property type="entry name" value="Sigma70_r1_1"/>
    <property type="match status" value="1"/>
</dbReference>
<dbReference type="InterPro" id="IPR007630">
    <property type="entry name" value="RNA_pol_sigma70_r4"/>
</dbReference>
<feature type="region of interest" description="Sigma-70 factor domain-3" evidence="6">
    <location>
        <begin position="207"/>
        <end position="283"/>
    </location>
</feature>
<dbReference type="Pfam" id="PF04545">
    <property type="entry name" value="Sigma70_r4"/>
    <property type="match status" value="1"/>
</dbReference>
<dbReference type="GO" id="GO:0003677">
    <property type="term" value="F:DNA binding"/>
    <property type="evidence" value="ECO:0007669"/>
    <property type="project" value="UniProtKB-UniRule"/>
</dbReference>
<dbReference type="InterPro" id="IPR007127">
    <property type="entry name" value="RNA_pol_sigma_70_r1_1"/>
</dbReference>
<dbReference type="NCBIfam" id="TIGR02937">
    <property type="entry name" value="sigma70-ECF"/>
    <property type="match status" value="1"/>
</dbReference>
<feature type="region of interest" description="Sigma-70 factor domain-4" evidence="6">
    <location>
        <begin position="296"/>
        <end position="349"/>
    </location>
</feature>
<evidence type="ECO:0000256" key="4">
    <source>
        <dbReference type="ARBA" id="ARBA00023125"/>
    </source>
</evidence>
<dbReference type="GO" id="GO:0005737">
    <property type="term" value="C:cytoplasm"/>
    <property type="evidence" value="ECO:0007669"/>
    <property type="project" value="UniProtKB-SubCell"/>
</dbReference>
<comment type="subunit">
    <text evidence="6">Interacts transiently with the RNA polymerase catalytic core.</text>
</comment>
<comment type="caution">
    <text evidence="9">The sequence shown here is derived from an EMBL/GenBank/DDBJ whole genome shotgun (WGS) entry which is preliminary data.</text>
</comment>
<keyword evidence="2 6" id="KW-0805">Transcription regulation</keyword>
<dbReference type="Pfam" id="PF04542">
    <property type="entry name" value="Sigma70_r2"/>
    <property type="match status" value="1"/>
</dbReference>
<dbReference type="PROSITE" id="PS00716">
    <property type="entry name" value="SIGMA70_2"/>
    <property type="match status" value="1"/>
</dbReference>
<dbReference type="FunFam" id="1.10.10.10:FF:000002">
    <property type="entry name" value="RNA polymerase sigma factor SigA"/>
    <property type="match status" value="1"/>
</dbReference>
<dbReference type="PANTHER" id="PTHR30603">
    <property type="entry name" value="RNA POLYMERASE SIGMA FACTOR RPO"/>
    <property type="match status" value="1"/>
</dbReference>
<keyword evidence="1 6" id="KW-0963">Cytoplasm</keyword>
<dbReference type="Pfam" id="PF04539">
    <property type="entry name" value="Sigma70_r3"/>
    <property type="match status" value="1"/>
</dbReference>
<dbReference type="InterPro" id="IPR028630">
    <property type="entry name" value="Sigma70_RpoD"/>
</dbReference>
<sequence>MSDVEVSKKAIVKELLERGKKNGMLSFKEIMDAFETVDIGPDQIDKIYETIEKAGIEIVGDIDKELEEIELADEEDIEDLSVPEGVNIDDHVKMYLKEIGKVPLLDADEEIELARRMAEGDPAAKRRLAEANLRLVVSIAKRYVGRGMLFLDLIQEGNLGLIKAVEKFDYTKGYKFSTYATWWIRQAITRAIADQARTIRIPVHMVETINKLIRVSRQLLQELGREPQAEEIAKELNMPVDKVREIMKIAQEPVSLETPIGEEEDSHLGDFIPDDDAPAPSESASFVLLKEQLLDVLGTLTPREEKVLKLRFGLDDGRARTLEEVGKRFNVTRERIRQIEAKALRKLRHPSRSKKLKDYLD</sequence>
<dbReference type="Proteomes" id="UP000886743">
    <property type="component" value="Unassembled WGS sequence"/>
</dbReference>
<accession>A0A9D1NIC7</accession>
<comment type="subcellular location">
    <subcellularLocation>
        <location evidence="6">Cytoplasm</location>
    </subcellularLocation>
</comment>
<evidence type="ECO:0000256" key="1">
    <source>
        <dbReference type="ARBA" id="ARBA00022490"/>
    </source>
</evidence>
<feature type="short sequence motif" description="Interaction with polymerase core subunit RpoC" evidence="6">
    <location>
        <begin position="152"/>
        <end position="155"/>
    </location>
</feature>
<feature type="DNA-binding region" description="H-T-H motif" evidence="6">
    <location>
        <begin position="322"/>
        <end position="341"/>
    </location>
</feature>
<reference evidence="9" key="2">
    <citation type="journal article" date="2021" name="PeerJ">
        <title>Extensive microbial diversity within the chicken gut microbiome revealed by metagenomics and culture.</title>
        <authorList>
            <person name="Gilroy R."/>
            <person name="Ravi A."/>
            <person name="Getino M."/>
            <person name="Pursley I."/>
            <person name="Horton D.L."/>
            <person name="Alikhan N.F."/>
            <person name="Baker D."/>
            <person name="Gharbi K."/>
            <person name="Hall N."/>
            <person name="Watson M."/>
            <person name="Adriaenssens E.M."/>
            <person name="Foster-Nyarko E."/>
            <person name="Jarju S."/>
            <person name="Secka A."/>
            <person name="Antonio M."/>
            <person name="Oren A."/>
            <person name="Chaudhuri R.R."/>
            <person name="La Ragione R."/>
            <person name="Hildebrand F."/>
            <person name="Pallen M.J."/>
        </authorList>
    </citation>
    <scope>NUCLEOTIDE SEQUENCE</scope>
    <source>
        <strain evidence="9">4920</strain>
    </source>
</reference>
<dbReference type="InterPro" id="IPR007624">
    <property type="entry name" value="RNA_pol_sigma70_r3"/>
</dbReference>
<evidence type="ECO:0000259" key="7">
    <source>
        <dbReference type="PROSITE" id="PS00715"/>
    </source>
</evidence>
<comment type="function">
    <text evidence="6">Sigma factors are initiation factors that promote the attachment of RNA polymerase to specific initiation sites and are then released. This sigma factor is the primary sigma factor during exponential growth.</text>
</comment>
<gene>
    <name evidence="9" type="primary">rpoD</name>
    <name evidence="6" type="synonym">sigA</name>
    <name evidence="9" type="ORF">IAC74_06015</name>
</gene>
<dbReference type="InterPro" id="IPR014284">
    <property type="entry name" value="RNA_pol_sigma-70_dom"/>
</dbReference>
<dbReference type="InterPro" id="IPR000943">
    <property type="entry name" value="RNA_pol_sigma70"/>
</dbReference>
<dbReference type="InterPro" id="IPR012760">
    <property type="entry name" value="RNA_pol_sigma_RpoD_C"/>
</dbReference>
<dbReference type="PANTHER" id="PTHR30603:SF60">
    <property type="entry name" value="RNA POLYMERASE SIGMA FACTOR RPOD"/>
    <property type="match status" value="1"/>
</dbReference>
<evidence type="ECO:0000256" key="2">
    <source>
        <dbReference type="ARBA" id="ARBA00023015"/>
    </source>
</evidence>
<dbReference type="InterPro" id="IPR036388">
    <property type="entry name" value="WH-like_DNA-bd_sf"/>
</dbReference>
<evidence type="ECO:0000313" key="9">
    <source>
        <dbReference type="EMBL" id="HIV03112.1"/>
    </source>
</evidence>
<evidence type="ECO:0000313" key="10">
    <source>
        <dbReference type="Proteomes" id="UP000886743"/>
    </source>
</evidence>
<dbReference type="CDD" id="cd06171">
    <property type="entry name" value="Sigma70_r4"/>
    <property type="match status" value="1"/>
</dbReference>
<evidence type="ECO:0000256" key="6">
    <source>
        <dbReference type="HAMAP-Rule" id="MF_00963"/>
    </source>
</evidence>
<dbReference type="Pfam" id="PF00140">
    <property type="entry name" value="Sigma70_r1_2"/>
    <property type="match status" value="1"/>
</dbReference>
<dbReference type="FunFam" id="1.10.601.10:FF:000001">
    <property type="entry name" value="RNA polymerase sigma factor SigA"/>
    <property type="match status" value="1"/>
</dbReference>
<feature type="domain" description="RNA polymerase sigma-70" evidence="7">
    <location>
        <begin position="152"/>
        <end position="165"/>
    </location>
</feature>
<dbReference type="InterPro" id="IPR013324">
    <property type="entry name" value="RNA_pol_sigma_r3/r4-like"/>
</dbReference>
<dbReference type="NCBIfam" id="NF006666">
    <property type="entry name" value="PRK09210.1"/>
    <property type="match status" value="1"/>
</dbReference>
<evidence type="ECO:0000259" key="8">
    <source>
        <dbReference type="PROSITE" id="PS00716"/>
    </source>
</evidence>
<proteinExistence type="inferred from homology"/>
<keyword evidence="4 6" id="KW-0238">DNA-binding</keyword>
<keyword evidence="5 6" id="KW-0804">Transcription</keyword>
<dbReference type="Gene3D" id="1.10.220.120">
    <property type="entry name" value="Sigma-70 factor, region 1.1"/>
    <property type="match status" value="1"/>
</dbReference>
<dbReference type="InterPro" id="IPR009042">
    <property type="entry name" value="RNA_pol_sigma70_r1_2"/>
</dbReference>
<name>A0A9D1NIC7_9FIRM</name>
<evidence type="ECO:0000256" key="5">
    <source>
        <dbReference type="ARBA" id="ARBA00023163"/>
    </source>
</evidence>
<reference evidence="9" key="1">
    <citation type="submission" date="2020-10" db="EMBL/GenBank/DDBJ databases">
        <authorList>
            <person name="Gilroy R."/>
        </authorList>
    </citation>
    <scope>NUCLEOTIDE SEQUENCE</scope>
    <source>
        <strain evidence="9">4920</strain>
    </source>
</reference>
<dbReference type="Gene3D" id="1.20.120.1810">
    <property type="match status" value="1"/>
</dbReference>
<dbReference type="GO" id="GO:0006352">
    <property type="term" value="P:DNA-templated transcription initiation"/>
    <property type="evidence" value="ECO:0007669"/>
    <property type="project" value="UniProtKB-UniRule"/>
</dbReference>
<dbReference type="InterPro" id="IPR042189">
    <property type="entry name" value="RNA_pol_sigma_70_r1_1_sf"/>
</dbReference>
<feature type="region of interest" description="Sigma-70 factor domain-2" evidence="6">
    <location>
        <begin position="128"/>
        <end position="198"/>
    </location>
</feature>
<dbReference type="InterPro" id="IPR007627">
    <property type="entry name" value="RNA_pol_sigma70_r2"/>
</dbReference>
<feature type="domain" description="RNA polymerase sigma-70" evidence="8">
    <location>
        <begin position="321"/>
        <end position="347"/>
    </location>
</feature>
<dbReference type="Gene3D" id="1.10.10.10">
    <property type="entry name" value="Winged helix-like DNA-binding domain superfamily/Winged helix DNA-binding domain"/>
    <property type="match status" value="2"/>
</dbReference>
<dbReference type="GO" id="GO:0016987">
    <property type="term" value="F:sigma factor activity"/>
    <property type="evidence" value="ECO:0007669"/>
    <property type="project" value="UniProtKB-UniRule"/>
</dbReference>
<dbReference type="InterPro" id="IPR013325">
    <property type="entry name" value="RNA_pol_sigma_r2"/>
</dbReference>
<comment type="similarity">
    <text evidence="6">Belongs to the sigma-70 factor family. RpoD/SigA subfamily.</text>
</comment>
<dbReference type="InterPro" id="IPR050239">
    <property type="entry name" value="Sigma-70_RNA_pol_init_factors"/>
</dbReference>
<keyword evidence="3 6" id="KW-0731">Sigma factor</keyword>
<organism evidence="9 10">
    <name type="scientific">Candidatus Aphodoplasma excrementigallinarum</name>
    <dbReference type="NCBI Taxonomy" id="2840673"/>
    <lineage>
        <taxon>Bacteria</taxon>
        <taxon>Bacillati</taxon>
        <taxon>Bacillota</taxon>
        <taxon>Clostridia</taxon>
        <taxon>Eubacteriales</taxon>
        <taxon>Candidatus Aphodoplasma</taxon>
    </lineage>
</organism>
<protein>
    <recommendedName>
        <fullName evidence="6">RNA polymerase sigma factor SigA</fullName>
    </recommendedName>
</protein>
<dbReference type="NCBIfam" id="TIGR02393">
    <property type="entry name" value="RpoD_Cterm"/>
    <property type="match status" value="1"/>
</dbReference>
<evidence type="ECO:0000256" key="3">
    <source>
        <dbReference type="ARBA" id="ARBA00023082"/>
    </source>
</evidence>
<dbReference type="EMBL" id="DVOF01000175">
    <property type="protein sequence ID" value="HIV03112.1"/>
    <property type="molecule type" value="Genomic_DNA"/>
</dbReference>
<dbReference type="Gene3D" id="1.10.601.10">
    <property type="entry name" value="RNA Polymerase Primary Sigma Factor"/>
    <property type="match status" value="1"/>
</dbReference>
<dbReference type="FunFam" id="1.10.10.10:FF:000004">
    <property type="entry name" value="RNA polymerase sigma factor SigA"/>
    <property type="match status" value="1"/>
</dbReference>
<dbReference type="PROSITE" id="PS00715">
    <property type="entry name" value="SIGMA70_1"/>
    <property type="match status" value="1"/>
</dbReference>